<feature type="active site" description="Charge relay system" evidence="7">
    <location>
        <position position="308"/>
    </location>
</feature>
<keyword evidence="10" id="KW-1185">Reference proteome</keyword>
<dbReference type="EMBL" id="LVVL01000001">
    <property type="protein sequence ID" value="OAN14356.1"/>
    <property type="molecule type" value="Genomic_DNA"/>
</dbReference>
<dbReference type="PROSITE" id="PS00138">
    <property type="entry name" value="SUBTILASE_SER"/>
    <property type="match status" value="1"/>
</dbReference>
<dbReference type="RefSeq" id="WP_028105604.1">
    <property type="nucleotide sequence ID" value="NZ_LVVL01000001.1"/>
</dbReference>
<dbReference type="PANTHER" id="PTHR43806">
    <property type="entry name" value="PEPTIDASE S8"/>
    <property type="match status" value="1"/>
</dbReference>
<dbReference type="CDD" id="cd07484">
    <property type="entry name" value="Peptidases_S8_Thermitase_like"/>
    <property type="match status" value="1"/>
</dbReference>
<reference evidence="9 10" key="1">
    <citation type="submission" date="2016-03" db="EMBL/GenBank/DDBJ databases">
        <authorList>
            <person name="Cho S.-Y."/>
            <person name="Lim S."/>
            <person name="Kim H."/>
            <person name="Soh E.H."/>
            <person name="Moon J.S."/>
        </authorList>
    </citation>
    <scope>NUCLEOTIDE SEQUENCE [LARGE SCALE GENOMIC DNA]</scope>
    <source>
        <strain evidence="9 10">KCTC 3810</strain>
    </source>
</reference>
<keyword evidence="3" id="KW-0964">Secreted</keyword>
<dbReference type="Pfam" id="PF00082">
    <property type="entry name" value="Peptidase_S8"/>
    <property type="match status" value="1"/>
</dbReference>
<comment type="caution">
    <text evidence="9">The sequence shown here is derived from an EMBL/GenBank/DDBJ whole genome shotgun (WGS) entry which is preliminary data.</text>
</comment>
<protein>
    <submittedName>
        <fullName evidence="9">Peptidase S8</fullName>
    </submittedName>
</protein>
<feature type="active site" description="Charge relay system" evidence="7">
    <location>
        <position position="462"/>
    </location>
</feature>
<evidence type="ECO:0000256" key="1">
    <source>
        <dbReference type="ARBA" id="ARBA00004613"/>
    </source>
</evidence>
<comment type="similarity">
    <text evidence="2 7">Belongs to the peptidase S8 family.</text>
</comment>
<keyword evidence="6 7" id="KW-0720">Serine protease</keyword>
<dbReference type="InterPro" id="IPR050131">
    <property type="entry name" value="Peptidase_S8_subtilisin-like"/>
</dbReference>
<evidence type="ECO:0000256" key="6">
    <source>
        <dbReference type="ARBA" id="ARBA00022825"/>
    </source>
</evidence>
<evidence type="ECO:0000256" key="7">
    <source>
        <dbReference type="PROSITE-ProRule" id="PRU01240"/>
    </source>
</evidence>
<name>A0ABX2V9C5_9BACL</name>
<comment type="subcellular location">
    <subcellularLocation>
        <location evidence="1">Secreted</location>
    </subcellularLocation>
</comment>
<dbReference type="SUPFAM" id="SSF52743">
    <property type="entry name" value="Subtilisin-like"/>
    <property type="match status" value="1"/>
</dbReference>
<evidence type="ECO:0000313" key="10">
    <source>
        <dbReference type="Proteomes" id="UP000078447"/>
    </source>
</evidence>
<feature type="domain" description="Peptidase S8/S53" evidence="8">
    <location>
        <begin position="265"/>
        <end position="510"/>
    </location>
</feature>
<dbReference type="InterPro" id="IPR022398">
    <property type="entry name" value="Peptidase_S8_His-AS"/>
</dbReference>
<evidence type="ECO:0000259" key="8">
    <source>
        <dbReference type="Pfam" id="PF00082"/>
    </source>
</evidence>
<proteinExistence type="inferred from homology"/>
<dbReference type="InterPro" id="IPR023828">
    <property type="entry name" value="Peptidase_S8_Ser-AS"/>
</dbReference>
<evidence type="ECO:0000256" key="3">
    <source>
        <dbReference type="ARBA" id="ARBA00022525"/>
    </source>
</evidence>
<feature type="active site" description="Charge relay system" evidence="7">
    <location>
        <position position="273"/>
    </location>
</feature>
<dbReference type="PROSITE" id="PS00137">
    <property type="entry name" value="SUBTILASE_HIS"/>
    <property type="match status" value="1"/>
</dbReference>
<gene>
    <name evidence="9" type="ORF">A3783_00070</name>
</gene>
<dbReference type="Proteomes" id="UP000078447">
    <property type="component" value="Unassembled WGS sequence"/>
</dbReference>
<dbReference type="Gene3D" id="3.40.50.200">
    <property type="entry name" value="Peptidase S8/S53 domain"/>
    <property type="match status" value="1"/>
</dbReference>
<dbReference type="PROSITE" id="PS51892">
    <property type="entry name" value="SUBTILASE"/>
    <property type="match status" value="1"/>
</dbReference>
<evidence type="ECO:0000256" key="5">
    <source>
        <dbReference type="ARBA" id="ARBA00022801"/>
    </source>
</evidence>
<dbReference type="InterPro" id="IPR000209">
    <property type="entry name" value="Peptidase_S8/S53_dom"/>
</dbReference>
<dbReference type="PRINTS" id="PR00723">
    <property type="entry name" value="SUBTILISIN"/>
</dbReference>
<organism evidence="9 10">
    <name type="scientific">Exiguobacterium undae</name>
    <dbReference type="NCBI Taxonomy" id="169177"/>
    <lineage>
        <taxon>Bacteria</taxon>
        <taxon>Bacillati</taxon>
        <taxon>Bacillota</taxon>
        <taxon>Bacilli</taxon>
        <taxon>Bacillales</taxon>
        <taxon>Bacillales Family XII. Incertae Sedis</taxon>
        <taxon>Exiguobacterium</taxon>
    </lineage>
</organism>
<dbReference type="InterPro" id="IPR034084">
    <property type="entry name" value="Thermitase-like_dom"/>
</dbReference>
<dbReference type="InterPro" id="IPR015500">
    <property type="entry name" value="Peptidase_S8_subtilisin-rel"/>
</dbReference>
<keyword evidence="5 7" id="KW-0378">Hydrolase</keyword>
<evidence type="ECO:0000256" key="4">
    <source>
        <dbReference type="ARBA" id="ARBA00022670"/>
    </source>
</evidence>
<sequence>MKKWLVGLTVFGLLGTMVPVQTEAAGTGAKKLPVLDTKTKKAYIKGTFDSKGKALFYFDTKTYLTGGTHLKFAADATEAVTVYESQTDYQKQLVYERYAEVSDQSLIFPLSWSGRQYIEIEGKKNTAFVVPFKLERFEPMREQLAKASTSAKASSLVVKVTGTTSQTMQLSEKTDAVKRETIDAGLKLEKFTYRTVMQALAAKRKLEQTRGVAYVELDSQMRGLGGDVFKSYQWSLNNTGQRGGVKGADINFDAMKKRIASKKQSTVLVAVIDTGINPTYADFAGRVRMDLGYDFVNRQRLAIDDHGHGSHVAGVIAANSNNTYGMSGINAKASIIPIKVLSEDNYGSNSNIAKGIMHAVKNKAKVINMSIGGGFSSRAIEDALAYAKKQGVLVVVASGNDGANKLSYPARSQYAFSVGSSNRFDKRSAFSNYGDGLDLIAPGQDIPSYLSDGESAFWSGTSMAAPHVAGVASLLYSLKPTIKASEVENILKKSAQDLGKKGYDTSYGYGRLDVDRAVQLLR</sequence>
<evidence type="ECO:0000313" key="9">
    <source>
        <dbReference type="EMBL" id="OAN14356.1"/>
    </source>
</evidence>
<keyword evidence="4 7" id="KW-0645">Protease</keyword>
<evidence type="ECO:0000256" key="2">
    <source>
        <dbReference type="ARBA" id="ARBA00011073"/>
    </source>
</evidence>
<accession>A0ABX2V9C5</accession>
<dbReference type="InterPro" id="IPR036852">
    <property type="entry name" value="Peptidase_S8/S53_dom_sf"/>
</dbReference>
<dbReference type="PANTHER" id="PTHR43806:SF11">
    <property type="entry name" value="CEREVISIN-RELATED"/>
    <property type="match status" value="1"/>
</dbReference>